<keyword evidence="1" id="KW-0472">Membrane</keyword>
<evidence type="ECO:0000256" key="1">
    <source>
        <dbReference type="SAM" id="Phobius"/>
    </source>
</evidence>
<sequence>MRYKVLLIQIIATFFIWSSLNLLYENYIHFTDEVYKFAYYMLIVLVVIYFNRKLRTYLLKDKK</sequence>
<reference evidence="2 3" key="1">
    <citation type="submission" date="2016-03" db="EMBL/GenBank/DDBJ databases">
        <authorList>
            <person name="Zhang H."/>
            <person name="Liu R."/>
            <person name="Wang M."/>
            <person name="Wang H."/>
            <person name="Wang L."/>
            <person name="Song L."/>
        </authorList>
    </citation>
    <scope>NUCLEOTIDE SEQUENCE [LARGE SCALE GENOMIC DNA]</scope>
    <source>
        <strain evidence="2 3">DSM 16099</strain>
    </source>
</reference>
<proteinExistence type="predicted"/>
<dbReference type="AlphaFoldDB" id="A0ABD4ELY4"/>
<protein>
    <submittedName>
        <fullName evidence="2">Uncharacterized protein</fullName>
    </submittedName>
</protein>
<keyword evidence="1" id="KW-1133">Transmembrane helix</keyword>
<feature type="transmembrane region" description="Helical" evidence="1">
    <location>
        <begin position="37"/>
        <end position="54"/>
    </location>
</feature>
<keyword evidence="1" id="KW-0812">Transmembrane</keyword>
<dbReference type="EMBL" id="LVCN01000028">
    <property type="protein sequence ID" value="KYL34598.1"/>
    <property type="molecule type" value="Genomic_DNA"/>
</dbReference>
<evidence type="ECO:0000313" key="2">
    <source>
        <dbReference type="EMBL" id="KYL34598.1"/>
    </source>
</evidence>
<comment type="caution">
    <text evidence="2">The sequence shown here is derived from an EMBL/GenBank/DDBJ whole genome shotgun (WGS) entry which is preliminary data.</text>
</comment>
<name>A0ABD4ELY4_9GAMM</name>
<accession>A0ABD4ELY4</accession>
<dbReference type="Proteomes" id="UP000075763">
    <property type="component" value="Unassembled WGS sequence"/>
</dbReference>
<organism evidence="2 3">
    <name type="scientific">Pseudoalteromonas tetraodonis</name>
    <dbReference type="NCBI Taxonomy" id="43659"/>
    <lineage>
        <taxon>Bacteria</taxon>
        <taxon>Pseudomonadati</taxon>
        <taxon>Pseudomonadota</taxon>
        <taxon>Gammaproteobacteria</taxon>
        <taxon>Alteromonadales</taxon>
        <taxon>Pseudoalteromonadaceae</taxon>
        <taxon>Pseudoalteromonas</taxon>
    </lineage>
</organism>
<evidence type="ECO:0000313" key="3">
    <source>
        <dbReference type="Proteomes" id="UP000075763"/>
    </source>
</evidence>
<gene>
    <name evidence="2" type="ORF">A2I96_15035</name>
</gene>